<dbReference type="GO" id="GO:0030148">
    <property type="term" value="P:sphingolipid biosynthetic process"/>
    <property type="evidence" value="ECO:0007669"/>
    <property type="project" value="TreeGrafter"/>
</dbReference>
<evidence type="ECO:0000256" key="1">
    <source>
        <dbReference type="ARBA" id="ARBA00004141"/>
    </source>
</evidence>
<keyword evidence="12" id="KW-1185">Reference proteome</keyword>
<dbReference type="GO" id="GO:0034625">
    <property type="term" value="P:fatty acid elongation, monounsaturated fatty acid"/>
    <property type="evidence" value="ECO:0007669"/>
    <property type="project" value="TreeGrafter"/>
</dbReference>
<keyword evidence="6 10" id="KW-1133">Transmembrane helix</keyword>
<dbReference type="EC" id="2.3.1.199" evidence="10"/>
<feature type="transmembrane region" description="Helical" evidence="10">
    <location>
        <begin position="119"/>
        <end position="137"/>
    </location>
</feature>
<evidence type="ECO:0000256" key="3">
    <source>
        <dbReference type="ARBA" id="ARBA00022679"/>
    </source>
</evidence>
<dbReference type="EMBL" id="WJQU01000003">
    <property type="protein sequence ID" value="KAJ6640089.1"/>
    <property type="molecule type" value="Genomic_DNA"/>
</dbReference>
<organism evidence="11 12">
    <name type="scientific">Pseudolycoriella hygida</name>
    <dbReference type="NCBI Taxonomy" id="35572"/>
    <lineage>
        <taxon>Eukaryota</taxon>
        <taxon>Metazoa</taxon>
        <taxon>Ecdysozoa</taxon>
        <taxon>Arthropoda</taxon>
        <taxon>Hexapoda</taxon>
        <taxon>Insecta</taxon>
        <taxon>Pterygota</taxon>
        <taxon>Neoptera</taxon>
        <taxon>Endopterygota</taxon>
        <taxon>Diptera</taxon>
        <taxon>Nematocera</taxon>
        <taxon>Sciaroidea</taxon>
        <taxon>Sciaridae</taxon>
        <taxon>Pseudolycoriella</taxon>
    </lineage>
</organism>
<evidence type="ECO:0000256" key="4">
    <source>
        <dbReference type="ARBA" id="ARBA00022692"/>
    </source>
</evidence>
<sequence>MSTSEPSLAEALWDPKYTIHDIFDIGSSELTRPYLPGAPTYLATIDLAYLAFIYYIGPKFMKDRKPYDLKGTIRIYNLINIVINSVWFTLAFYYSNFIYDCWMCRKSEIPDYLIISAGLWYMCLKIFDLLDTIFFVLRKKSNQLTFLHVSHHAIMPFTAWFATKYAPVVTTALTPILNSFVHMVMYTYYYKVSKGVELSWIKQYITIMQLVQFVIITAHAAHLMLMPSCDYPKWFASIELAHGLFFIYTFSGFYRNAYSKRNNQSVSVETNDRTTEICTIKQD</sequence>
<evidence type="ECO:0000256" key="6">
    <source>
        <dbReference type="ARBA" id="ARBA00022989"/>
    </source>
</evidence>
<evidence type="ECO:0000256" key="8">
    <source>
        <dbReference type="ARBA" id="ARBA00023136"/>
    </source>
</evidence>
<dbReference type="InterPro" id="IPR002076">
    <property type="entry name" value="ELO_fam"/>
</dbReference>
<dbReference type="PANTHER" id="PTHR11157">
    <property type="entry name" value="FATTY ACID ACYL TRANSFERASE-RELATED"/>
    <property type="match status" value="1"/>
</dbReference>
<evidence type="ECO:0000256" key="7">
    <source>
        <dbReference type="ARBA" id="ARBA00023098"/>
    </source>
</evidence>
<dbReference type="Proteomes" id="UP001151699">
    <property type="component" value="Chromosome X"/>
</dbReference>
<accession>A0A9Q0MZL4</accession>
<proteinExistence type="inferred from homology"/>
<reference evidence="11" key="1">
    <citation type="submission" date="2022-07" db="EMBL/GenBank/DDBJ databases">
        <authorList>
            <person name="Trinca V."/>
            <person name="Uliana J.V.C."/>
            <person name="Torres T.T."/>
            <person name="Ward R.J."/>
            <person name="Monesi N."/>
        </authorList>
    </citation>
    <scope>NUCLEOTIDE SEQUENCE</scope>
    <source>
        <strain evidence="11">HSMRA1968</strain>
        <tissue evidence="11">Whole embryos</tissue>
    </source>
</reference>
<feature type="transmembrane region" description="Helical" evidence="10">
    <location>
        <begin position="234"/>
        <end position="254"/>
    </location>
</feature>
<dbReference type="GO" id="GO:0019367">
    <property type="term" value="P:fatty acid elongation, saturated fatty acid"/>
    <property type="evidence" value="ECO:0007669"/>
    <property type="project" value="TreeGrafter"/>
</dbReference>
<feature type="transmembrane region" description="Helical" evidence="10">
    <location>
        <begin position="144"/>
        <end position="162"/>
    </location>
</feature>
<evidence type="ECO:0000256" key="10">
    <source>
        <dbReference type="RuleBase" id="RU361115"/>
    </source>
</evidence>
<keyword evidence="8 10" id="KW-0472">Membrane</keyword>
<feature type="transmembrane region" description="Helical" evidence="10">
    <location>
        <begin position="168"/>
        <end position="189"/>
    </location>
</feature>
<dbReference type="GO" id="GO:0009922">
    <property type="term" value="F:fatty acid elongase activity"/>
    <property type="evidence" value="ECO:0007669"/>
    <property type="project" value="UniProtKB-EC"/>
</dbReference>
<dbReference type="PANTHER" id="PTHR11157:SF69">
    <property type="entry name" value="ELONGATION OF VERY LONG CHAIN FATTY ACIDS PROTEIN 7"/>
    <property type="match status" value="1"/>
</dbReference>
<dbReference type="GO" id="GO:0034626">
    <property type="term" value="P:fatty acid elongation, polyunsaturated fatty acid"/>
    <property type="evidence" value="ECO:0007669"/>
    <property type="project" value="TreeGrafter"/>
</dbReference>
<comment type="caution">
    <text evidence="11">The sequence shown here is derived from an EMBL/GenBank/DDBJ whole genome shotgun (WGS) entry which is preliminary data.</text>
</comment>
<comment type="similarity">
    <text evidence="10">Belongs to the ELO family.</text>
</comment>
<keyword evidence="3 10" id="KW-0808">Transferase</keyword>
<protein>
    <recommendedName>
        <fullName evidence="10">Elongation of very long chain fatty acids protein</fullName>
        <ecNumber evidence="10">2.3.1.199</ecNumber>
    </recommendedName>
    <alternativeName>
        <fullName evidence="10">Very-long-chain 3-oxoacyl-CoA synthase</fullName>
    </alternativeName>
</protein>
<comment type="subcellular location">
    <subcellularLocation>
        <location evidence="1">Membrane</location>
        <topology evidence="1">Multi-pass membrane protein</topology>
    </subcellularLocation>
</comment>
<keyword evidence="4 10" id="KW-0812">Transmembrane</keyword>
<dbReference type="AlphaFoldDB" id="A0A9Q0MZL4"/>
<evidence type="ECO:0000256" key="9">
    <source>
        <dbReference type="ARBA" id="ARBA00023160"/>
    </source>
</evidence>
<evidence type="ECO:0000313" key="12">
    <source>
        <dbReference type="Proteomes" id="UP001151699"/>
    </source>
</evidence>
<dbReference type="GO" id="GO:0005789">
    <property type="term" value="C:endoplasmic reticulum membrane"/>
    <property type="evidence" value="ECO:0007669"/>
    <property type="project" value="TreeGrafter"/>
</dbReference>
<evidence type="ECO:0000256" key="5">
    <source>
        <dbReference type="ARBA" id="ARBA00022832"/>
    </source>
</evidence>
<dbReference type="GO" id="GO:0042761">
    <property type="term" value="P:very long-chain fatty acid biosynthetic process"/>
    <property type="evidence" value="ECO:0007669"/>
    <property type="project" value="TreeGrafter"/>
</dbReference>
<keyword evidence="2 10" id="KW-0444">Lipid biosynthesis</keyword>
<feature type="transmembrane region" description="Helical" evidence="10">
    <location>
        <begin position="38"/>
        <end position="57"/>
    </location>
</feature>
<dbReference type="Pfam" id="PF01151">
    <property type="entry name" value="ELO"/>
    <property type="match status" value="1"/>
</dbReference>
<evidence type="ECO:0000256" key="2">
    <source>
        <dbReference type="ARBA" id="ARBA00022516"/>
    </source>
</evidence>
<comment type="catalytic activity">
    <reaction evidence="10">
        <text>a very-long-chain acyl-CoA + malonyl-CoA + H(+) = a very-long-chain 3-oxoacyl-CoA + CO2 + CoA</text>
        <dbReference type="Rhea" id="RHEA:32727"/>
        <dbReference type="ChEBI" id="CHEBI:15378"/>
        <dbReference type="ChEBI" id="CHEBI:16526"/>
        <dbReference type="ChEBI" id="CHEBI:57287"/>
        <dbReference type="ChEBI" id="CHEBI:57384"/>
        <dbReference type="ChEBI" id="CHEBI:90725"/>
        <dbReference type="ChEBI" id="CHEBI:90736"/>
        <dbReference type="EC" id="2.3.1.199"/>
    </reaction>
</comment>
<feature type="transmembrane region" description="Helical" evidence="10">
    <location>
        <begin position="201"/>
        <end position="222"/>
    </location>
</feature>
<feature type="transmembrane region" description="Helical" evidence="10">
    <location>
        <begin position="78"/>
        <end position="99"/>
    </location>
</feature>
<keyword evidence="7 10" id="KW-0443">Lipid metabolism</keyword>
<evidence type="ECO:0000313" key="11">
    <source>
        <dbReference type="EMBL" id="KAJ6640089.1"/>
    </source>
</evidence>
<gene>
    <name evidence="11" type="primary">Elovl1_0</name>
    <name evidence="11" type="ORF">Bhyg_12838</name>
</gene>
<name>A0A9Q0MZL4_9DIPT</name>
<dbReference type="OrthoDB" id="434092at2759"/>
<keyword evidence="9 10" id="KW-0275">Fatty acid biosynthesis</keyword>
<keyword evidence="5 10" id="KW-0276">Fatty acid metabolism</keyword>